<dbReference type="SUPFAM" id="SSF52833">
    <property type="entry name" value="Thioredoxin-like"/>
    <property type="match status" value="1"/>
</dbReference>
<dbReference type="GO" id="GO:0005829">
    <property type="term" value="C:cytosol"/>
    <property type="evidence" value="ECO:0007669"/>
    <property type="project" value="TreeGrafter"/>
</dbReference>
<dbReference type="PROSITE" id="PS00194">
    <property type="entry name" value="THIOREDOXIN_1"/>
    <property type="match status" value="1"/>
</dbReference>
<evidence type="ECO:0000256" key="9">
    <source>
        <dbReference type="PIRSR" id="PIRSR000077-4"/>
    </source>
</evidence>
<evidence type="ECO:0000256" key="5">
    <source>
        <dbReference type="ARBA" id="ARBA00023284"/>
    </source>
</evidence>
<dbReference type="GO" id="GO:0015035">
    <property type="term" value="F:protein-disulfide reductase activity"/>
    <property type="evidence" value="ECO:0007669"/>
    <property type="project" value="UniProtKB-UniRule"/>
</dbReference>
<evidence type="ECO:0000256" key="8">
    <source>
        <dbReference type="PIRSR" id="PIRSR000077-1"/>
    </source>
</evidence>
<keyword evidence="12" id="KW-1185">Reference proteome</keyword>
<dbReference type="RefSeq" id="WP_044226403.1">
    <property type="nucleotide sequence ID" value="NZ_JBKAGJ010000002.1"/>
</dbReference>
<dbReference type="InterPro" id="IPR017937">
    <property type="entry name" value="Thioredoxin_CS"/>
</dbReference>
<protein>
    <recommendedName>
        <fullName evidence="6 7">Thioredoxin</fullName>
    </recommendedName>
</protein>
<keyword evidence="5 9" id="KW-0676">Redox-active center</keyword>
<feature type="active site" description="Nucleophile" evidence="8">
    <location>
        <position position="33"/>
    </location>
</feature>
<comment type="similarity">
    <text evidence="1 7">Belongs to the thioredoxin family.</text>
</comment>
<organism evidence="11 12">
    <name type="scientific">Phaeodactylibacter xiamenensis</name>
    <dbReference type="NCBI Taxonomy" id="1524460"/>
    <lineage>
        <taxon>Bacteria</taxon>
        <taxon>Pseudomonadati</taxon>
        <taxon>Bacteroidota</taxon>
        <taxon>Saprospiria</taxon>
        <taxon>Saprospirales</taxon>
        <taxon>Haliscomenobacteraceae</taxon>
        <taxon>Phaeodactylibacter</taxon>
    </lineage>
</organism>
<dbReference type="AlphaFoldDB" id="A0A098S1M6"/>
<dbReference type="Proteomes" id="UP000029736">
    <property type="component" value="Unassembled WGS sequence"/>
</dbReference>
<dbReference type="OrthoDB" id="9790390at2"/>
<dbReference type="InterPro" id="IPR036249">
    <property type="entry name" value="Thioredoxin-like_sf"/>
</dbReference>
<dbReference type="GO" id="GO:0045454">
    <property type="term" value="P:cell redox homeostasis"/>
    <property type="evidence" value="ECO:0007669"/>
    <property type="project" value="TreeGrafter"/>
</dbReference>
<evidence type="ECO:0000259" key="10">
    <source>
        <dbReference type="PROSITE" id="PS51352"/>
    </source>
</evidence>
<dbReference type="Gene3D" id="3.40.30.10">
    <property type="entry name" value="Glutaredoxin"/>
    <property type="match status" value="1"/>
</dbReference>
<evidence type="ECO:0000256" key="7">
    <source>
        <dbReference type="PIRNR" id="PIRNR000077"/>
    </source>
</evidence>
<keyword evidence="4 9" id="KW-1015">Disulfide bond</keyword>
<accession>A0A098S1M6</accession>
<dbReference type="NCBIfam" id="TIGR01068">
    <property type="entry name" value="thioredoxin"/>
    <property type="match status" value="1"/>
</dbReference>
<dbReference type="PROSITE" id="PS51352">
    <property type="entry name" value="THIOREDOXIN_2"/>
    <property type="match status" value="1"/>
</dbReference>
<evidence type="ECO:0000256" key="6">
    <source>
        <dbReference type="NCBIfam" id="TIGR01068"/>
    </source>
</evidence>
<dbReference type="InterPro" id="IPR013766">
    <property type="entry name" value="Thioredoxin_domain"/>
</dbReference>
<evidence type="ECO:0000256" key="4">
    <source>
        <dbReference type="ARBA" id="ARBA00023157"/>
    </source>
</evidence>
<dbReference type="PANTHER" id="PTHR45663:SF11">
    <property type="entry name" value="GEO12009P1"/>
    <property type="match status" value="1"/>
</dbReference>
<keyword evidence="2" id="KW-0813">Transport</keyword>
<feature type="disulfide bond" description="Redox-active" evidence="9">
    <location>
        <begin position="30"/>
        <end position="33"/>
    </location>
</feature>
<keyword evidence="3" id="KW-0249">Electron transport</keyword>
<evidence type="ECO:0000256" key="3">
    <source>
        <dbReference type="ARBA" id="ARBA00022982"/>
    </source>
</evidence>
<name>A0A098S1M6_9BACT</name>
<gene>
    <name evidence="11" type="ORF">IX84_24075</name>
</gene>
<feature type="site" description="Contributes to redox potential value" evidence="8">
    <location>
        <position position="32"/>
    </location>
</feature>
<dbReference type="FunFam" id="3.40.30.10:FF:000001">
    <property type="entry name" value="Thioredoxin"/>
    <property type="match status" value="1"/>
</dbReference>
<sequence>MAFEFTDANFKDTVLDKEGVAVVDFWAEWCGPCRMIGPIIEELSKEYDGKVQIGKVNVDHNPEISMKYGIRSIPTVLVLKNGEVVDKQVGVTTKKVLADKIEAQL</sequence>
<feature type="site" description="Contributes to redox potential value" evidence="8">
    <location>
        <position position="31"/>
    </location>
</feature>
<evidence type="ECO:0000313" key="11">
    <source>
        <dbReference type="EMBL" id="KGE85728.1"/>
    </source>
</evidence>
<evidence type="ECO:0000256" key="1">
    <source>
        <dbReference type="ARBA" id="ARBA00008987"/>
    </source>
</evidence>
<dbReference type="InterPro" id="IPR005746">
    <property type="entry name" value="Thioredoxin"/>
</dbReference>
<proteinExistence type="inferred from homology"/>
<reference evidence="11 12" key="1">
    <citation type="journal article" date="2014" name="Int. J. Syst. Evol. Microbiol.">
        <title>Phaeodactylibacter xiamenensis gen. nov., sp. nov., a member of the family Saprospiraceae isolated from the marine alga Phaeodactylum tricornutum.</title>
        <authorList>
            <person name="Chen Z.Jr."/>
            <person name="Lei X."/>
            <person name="Lai Q."/>
            <person name="Li Y."/>
            <person name="Zhang B."/>
            <person name="Zhang J."/>
            <person name="Zhang H."/>
            <person name="Yang L."/>
            <person name="Zheng W."/>
            <person name="Tian Y."/>
            <person name="Yu Z."/>
            <person name="Xu H.Jr."/>
            <person name="Zheng T."/>
        </authorList>
    </citation>
    <scope>NUCLEOTIDE SEQUENCE [LARGE SCALE GENOMIC DNA]</scope>
    <source>
        <strain evidence="11 12">KD52</strain>
    </source>
</reference>
<feature type="active site" description="Nucleophile" evidence="8">
    <location>
        <position position="30"/>
    </location>
</feature>
<dbReference type="Pfam" id="PF00085">
    <property type="entry name" value="Thioredoxin"/>
    <property type="match status" value="1"/>
</dbReference>
<dbReference type="PIRSF" id="PIRSF000077">
    <property type="entry name" value="Thioredoxin"/>
    <property type="match status" value="1"/>
</dbReference>
<dbReference type="CDD" id="cd02947">
    <property type="entry name" value="TRX_family"/>
    <property type="match status" value="1"/>
</dbReference>
<dbReference type="PRINTS" id="PR00421">
    <property type="entry name" value="THIOREDOXIN"/>
</dbReference>
<feature type="domain" description="Thioredoxin" evidence="10">
    <location>
        <begin position="1"/>
        <end position="105"/>
    </location>
</feature>
<dbReference type="STRING" id="1524460.IX84_24075"/>
<evidence type="ECO:0000313" key="12">
    <source>
        <dbReference type="Proteomes" id="UP000029736"/>
    </source>
</evidence>
<dbReference type="EMBL" id="JPOS01000083">
    <property type="protein sequence ID" value="KGE85728.1"/>
    <property type="molecule type" value="Genomic_DNA"/>
</dbReference>
<feature type="site" description="Deprotonates C-terminal active site Cys" evidence="8">
    <location>
        <position position="24"/>
    </location>
</feature>
<dbReference type="PANTHER" id="PTHR45663">
    <property type="entry name" value="GEO12009P1"/>
    <property type="match status" value="1"/>
</dbReference>
<comment type="caution">
    <text evidence="11">The sequence shown here is derived from an EMBL/GenBank/DDBJ whole genome shotgun (WGS) entry which is preliminary data.</text>
</comment>
<evidence type="ECO:0000256" key="2">
    <source>
        <dbReference type="ARBA" id="ARBA00022448"/>
    </source>
</evidence>